<dbReference type="HOGENOM" id="CLU_157668_0_0_1"/>
<proteinExistence type="predicted"/>
<protein>
    <submittedName>
        <fullName evidence="1">Uncharacterized protein</fullName>
    </submittedName>
</protein>
<dbReference type="EMBL" id="KN826440">
    <property type="protein sequence ID" value="KIK78891.1"/>
    <property type="molecule type" value="Genomic_DNA"/>
</dbReference>
<reference evidence="1 2" key="1">
    <citation type="submission" date="2014-04" db="EMBL/GenBank/DDBJ databases">
        <authorList>
            <consortium name="DOE Joint Genome Institute"/>
            <person name="Kuo A."/>
            <person name="Kohler A."/>
            <person name="Jargeat P."/>
            <person name="Nagy L.G."/>
            <person name="Floudas D."/>
            <person name="Copeland A."/>
            <person name="Barry K.W."/>
            <person name="Cichocki N."/>
            <person name="Veneault-Fourrey C."/>
            <person name="LaButti K."/>
            <person name="Lindquist E.A."/>
            <person name="Lipzen A."/>
            <person name="Lundell T."/>
            <person name="Morin E."/>
            <person name="Murat C."/>
            <person name="Sun H."/>
            <person name="Tunlid A."/>
            <person name="Henrissat B."/>
            <person name="Grigoriev I.V."/>
            <person name="Hibbett D.S."/>
            <person name="Martin F."/>
            <person name="Nordberg H.P."/>
            <person name="Cantor M.N."/>
            <person name="Hua S.X."/>
        </authorList>
    </citation>
    <scope>NUCLEOTIDE SEQUENCE [LARGE SCALE GENOMIC DNA]</scope>
    <source>
        <strain evidence="1 2">Ve08.2h10</strain>
    </source>
</reference>
<accession>A0A0D0D5J5</accession>
<organism evidence="1 2">
    <name type="scientific">Paxillus rubicundulus Ve08.2h10</name>
    <dbReference type="NCBI Taxonomy" id="930991"/>
    <lineage>
        <taxon>Eukaryota</taxon>
        <taxon>Fungi</taxon>
        <taxon>Dikarya</taxon>
        <taxon>Basidiomycota</taxon>
        <taxon>Agaricomycotina</taxon>
        <taxon>Agaricomycetes</taxon>
        <taxon>Agaricomycetidae</taxon>
        <taxon>Boletales</taxon>
        <taxon>Paxilineae</taxon>
        <taxon>Paxillaceae</taxon>
        <taxon>Paxillus</taxon>
    </lineage>
</organism>
<name>A0A0D0D5J5_9AGAM</name>
<dbReference type="Proteomes" id="UP000054538">
    <property type="component" value="Unassembled WGS sequence"/>
</dbReference>
<gene>
    <name evidence="1" type="ORF">PAXRUDRAFT_162800</name>
</gene>
<keyword evidence="2" id="KW-1185">Reference proteome</keyword>
<evidence type="ECO:0000313" key="2">
    <source>
        <dbReference type="Proteomes" id="UP000054538"/>
    </source>
</evidence>
<dbReference type="STRING" id="930991.A0A0D0D5J5"/>
<dbReference type="InParanoid" id="A0A0D0D5J5"/>
<feature type="non-terminal residue" evidence="1">
    <location>
        <position position="96"/>
    </location>
</feature>
<dbReference type="AlphaFoldDB" id="A0A0D0D5J5"/>
<sequence>QIVLSMIFQLMYAQSHDHNCWLKFLSTFLCAQGILSNAKSFDLLHAFGLTMSHKWSVCTFTTISANALEKVCQQVHLMPFVILHDDVNIPFHSFAQ</sequence>
<reference evidence="2" key="2">
    <citation type="submission" date="2015-01" db="EMBL/GenBank/DDBJ databases">
        <title>Evolutionary Origins and Diversification of the Mycorrhizal Mutualists.</title>
        <authorList>
            <consortium name="DOE Joint Genome Institute"/>
            <consortium name="Mycorrhizal Genomics Consortium"/>
            <person name="Kohler A."/>
            <person name="Kuo A."/>
            <person name="Nagy L.G."/>
            <person name="Floudas D."/>
            <person name="Copeland A."/>
            <person name="Barry K.W."/>
            <person name="Cichocki N."/>
            <person name="Veneault-Fourrey C."/>
            <person name="LaButti K."/>
            <person name="Lindquist E.A."/>
            <person name="Lipzen A."/>
            <person name="Lundell T."/>
            <person name="Morin E."/>
            <person name="Murat C."/>
            <person name="Riley R."/>
            <person name="Ohm R."/>
            <person name="Sun H."/>
            <person name="Tunlid A."/>
            <person name="Henrissat B."/>
            <person name="Grigoriev I.V."/>
            <person name="Hibbett D.S."/>
            <person name="Martin F."/>
        </authorList>
    </citation>
    <scope>NUCLEOTIDE SEQUENCE [LARGE SCALE GENOMIC DNA]</scope>
    <source>
        <strain evidence="2">Ve08.2h10</strain>
    </source>
</reference>
<dbReference type="OrthoDB" id="2660269at2759"/>
<evidence type="ECO:0000313" key="1">
    <source>
        <dbReference type="EMBL" id="KIK78891.1"/>
    </source>
</evidence>